<sequence length="334" mass="37767">MSVNLSMTHSLQLISSEAALRCKPDIPQYIFDNWQHLIDQAAKATHTSAVLVTEVTETTIQLALKSEGADNPFARTDPGKRHRDIYCDTVVNTQEPLIVRNATDSIRWQSAPHYECGMSFYLGFPVSWPDAFPFGTICVMDRSSENRALELYGLIEEIQKVMNNDLALLLQVENQKAEQAMLINKLETVQSSLSEVVVDLEDYKSAMRVLLKERENDRQAVKSEIDAELSHVVEPLLKALEQHGPLNTRQVADLDALRRVLNVALEDQRKVFRVLSPIELKVAKLIQQGRSSKQIADELHLSKSTIDFHRQNLRRKLDVSSRGGNLRACLQTLI</sequence>
<dbReference type="Pfam" id="PF00196">
    <property type="entry name" value="GerE"/>
    <property type="match status" value="1"/>
</dbReference>
<dbReference type="Proteomes" id="UP000680706">
    <property type="component" value="Chromosome"/>
</dbReference>
<dbReference type="CDD" id="cd06170">
    <property type="entry name" value="LuxR_C_like"/>
    <property type="match status" value="1"/>
</dbReference>
<reference evidence="5 6" key="1">
    <citation type="journal article" date="2021" name="Angew. Chem. Int. Ed. Engl.">
        <title>A novel family of nonribosomal peptides modulate collective behavior in Pseudovibrio bacteria isolated from marine sponges.</title>
        <authorList>
            <person name="Ioca L.P."/>
            <person name="Dai Y."/>
            <person name="Kunakom S."/>
            <person name="Diaz-Espinosa J."/>
            <person name="Krunic A."/>
            <person name="Crnkovic C.M."/>
            <person name="Orjala J."/>
            <person name="Sanchez L.M."/>
            <person name="Ferreira A.G."/>
            <person name="Berlinck R.G.S."/>
            <person name="Eustaquio A.S."/>
        </authorList>
    </citation>
    <scope>NUCLEOTIDE SEQUENCE [LARGE SCALE GENOMIC DNA]</scope>
    <source>
        <strain evidence="5 6">Ab134</strain>
    </source>
</reference>
<proteinExistence type="predicted"/>
<dbReference type="InterPro" id="IPR036388">
    <property type="entry name" value="WH-like_DNA-bd_sf"/>
</dbReference>
<keyword evidence="3" id="KW-0804">Transcription</keyword>
<accession>A0ABX8APU6</accession>
<keyword evidence="6" id="KW-1185">Reference proteome</keyword>
<feature type="domain" description="HTH luxR-type" evidence="4">
    <location>
        <begin position="268"/>
        <end position="333"/>
    </location>
</feature>
<dbReference type="PROSITE" id="PS50043">
    <property type="entry name" value="HTH_LUXR_2"/>
    <property type="match status" value="1"/>
</dbReference>
<dbReference type="InterPro" id="IPR016032">
    <property type="entry name" value="Sig_transdc_resp-reg_C-effctor"/>
</dbReference>
<keyword evidence="1" id="KW-0805">Transcription regulation</keyword>
<evidence type="ECO:0000256" key="1">
    <source>
        <dbReference type="ARBA" id="ARBA00023015"/>
    </source>
</evidence>
<evidence type="ECO:0000313" key="5">
    <source>
        <dbReference type="EMBL" id="QUS57112.1"/>
    </source>
</evidence>
<dbReference type="Gene3D" id="1.10.10.10">
    <property type="entry name" value="Winged helix-like DNA-binding domain superfamily/Winged helix DNA-binding domain"/>
    <property type="match status" value="1"/>
</dbReference>
<gene>
    <name evidence="5" type="ORF">KGB56_06895</name>
</gene>
<dbReference type="RefSeq" id="WP_083646345.1">
    <property type="nucleotide sequence ID" value="NZ_CP074126.1"/>
</dbReference>
<keyword evidence="2" id="KW-0238">DNA-binding</keyword>
<evidence type="ECO:0000256" key="3">
    <source>
        <dbReference type="ARBA" id="ARBA00023163"/>
    </source>
</evidence>
<dbReference type="SUPFAM" id="SSF46894">
    <property type="entry name" value="C-terminal effector domain of the bipartite response regulators"/>
    <property type="match status" value="1"/>
</dbReference>
<evidence type="ECO:0000313" key="6">
    <source>
        <dbReference type="Proteomes" id="UP000680706"/>
    </source>
</evidence>
<dbReference type="PANTHER" id="PTHR44688">
    <property type="entry name" value="DNA-BINDING TRANSCRIPTIONAL ACTIVATOR DEVR_DOSR"/>
    <property type="match status" value="1"/>
</dbReference>
<organism evidence="5 6">
    <name type="scientific">Pseudovibrio brasiliensis</name>
    <dbReference type="NCBI Taxonomy" id="1898042"/>
    <lineage>
        <taxon>Bacteria</taxon>
        <taxon>Pseudomonadati</taxon>
        <taxon>Pseudomonadota</taxon>
        <taxon>Alphaproteobacteria</taxon>
        <taxon>Hyphomicrobiales</taxon>
        <taxon>Stappiaceae</taxon>
        <taxon>Pseudovibrio</taxon>
    </lineage>
</organism>
<dbReference type="PROSITE" id="PS00622">
    <property type="entry name" value="HTH_LUXR_1"/>
    <property type="match status" value="1"/>
</dbReference>
<evidence type="ECO:0000259" key="4">
    <source>
        <dbReference type="PROSITE" id="PS50043"/>
    </source>
</evidence>
<evidence type="ECO:0000256" key="2">
    <source>
        <dbReference type="ARBA" id="ARBA00023125"/>
    </source>
</evidence>
<dbReference type="SUPFAM" id="SSF55781">
    <property type="entry name" value="GAF domain-like"/>
    <property type="match status" value="1"/>
</dbReference>
<dbReference type="EMBL" id="CP074126">
    <property type="protein sequence ID" value="QUS57112.1"/>
    <property type="molecule type" value="Genomic_DNA"/>
</dbReference>
<dbReference type="PRINTS" id="PR00038">
    <property type="entry name" value="HTHLUXR"/>
</dbReference>
<dbReference type="SMART" id="SM00421">
    <property type="entry name" value="HTH_LUXR"/>
    <property type="match status" value="1"/>
</dbReference>
<dbReference type="InterPro" id="IPR000792">
    <property type="entry name" value="Tscrpt_reg_LuxR_C"/>
</dbReference>
<protein>
    <submittedName>
        <fullName evidence="5">LuxR family transcriptional regulator</fullName>
    </submittedName>
</protein>
<name>A0ABX8APU6_9HYPH</name>
<dbReference type="PANTHER" id="PTHR44688:SF16">
    <property type="entry name" value="DNA-BINDING TRANSCRIPTIONAL ACTIVATOR DEVR_DOSR"/>
    <property type="match status" value="1"/>
</dbReference>